<dbReference type="InterPro" id="IPR029060">
    <property type="entry name" value="PIN-like_dom_sf"/>
</dbReference>
<evidence type="ECO:0000259" key="3">
    <source>
        <dbReference type="Pfam" id="PF13638"/>
    </source>
</evidence>
<feature type="compositionally biased region" description="Low complexity" evidence="2">
    <location>
        <begin position="653"/>
        <end position="664"/>
    </location>
</feature>
<dbReference type="Proteomes" id="UP001314205">
    <property type="component" value="Unassembled WGS sequence"/>
</dbReference>
<dbReference type="AlphaFoldDB" id="A0AAV1K9Y1"/>
<comment type="caution">
    <text evidence="4">The sequence shown here is derived from an EMBL/GenBank/DDBJ whole genome shotgun (WGS) entry which is preliminary data.</text>
</comment>
<dbReference type="Pfam" id="PF13638">
    <property type="entry name" value="PIN_4"/>
    <property type="match status" value="1"/>
</dbReference>
<accession>A0AAV1K9Y1</accession>
<feature type="coiled-coil region" evidence="1">
    <location>
        <begin position="1188"/>
        <end position="1215"/>
    </location>
</feature>
<feature type="region of interest" description="Disordered" evidence="2">
    <location>
        <begin position="642"/>
        <end position="664"/>
    </location>
</feature>
<feature type="compositionally biased region" description="Polar residues" evidence="2">
    <location>
        <begin position="581"/>
        <end position="590"/>
    </location>
</feature>
<feature type="region of interest" description="Disordered" evidence="2">
    <location>
        <begin position="967"/>
        <end position="987"/>
    </location>
</feature>
<name>A0AAV1K9Y1_9NEOP</name>
<evidence type="ECO:0000313" key="4">
    <source>
        <dbReference type="EMBL" id="CAK1579329.1"/>
    </source>
</evidence>
<evidence type="ECO:0000313" key="5">
    <source>
        <dbReference type="Proteomes" id="UP001314205"/>
    </source>
</evidence>
<organism evidence="4 5">
    <name type="scientific">Parnassius mnemosyne</name>
    <name type="common">clouded apollo</name>
    <dbReference type="NCBI Taxonomy" id="213953"/>
    <lineage>
        <taxon>Eukaryota</taxon>
        <taxon>Metazoa</taxon>
        <taxon>Ecdysozoa</taxon>
        <taxon>Arthropoda</taxon>
        <taxon>Hexapoda</taxon>
        <taxon>Insecta</taxon>
        <taxon>Pterygota</taxon>
        <taxon>Neoptera</taxon>
        <taxon>Endopterygota</taxon>
        <taxon>Lepidoptera</taxon>
        <taxon>Glossata</taxon>
        <taxon>Ditrysia</taxon>
        <taxon>Papilionoidea</taxon>
        <taxon>Papilionidae</taxon>
        <taxon>Parnassiinae</taxon>
        <taxon>Parnassini</taxon>
        <taxon>Parnassius</taxon>
        <taxon>Driopa</taxon>
    </lineage>
</organism>
<feature type="domain" description="PIN" evidence="3">
    <location>
        <begin position="319"/>
        <end position="436"/>
    </location>
</feature>
<feature type="compositionally biased region" description="Basic and acidic residues" evidence="2">
    <location>
        <begin position="560"/>
        <end position="569"/>
    </location>
</feature>
<dbReference type="SUPFAM" id="SSF88723">
    <property type="entry name" value="PIN domain-like"/>
    <property type="match status" value="1"/>
</dbReference>
<evidence type="ECO:0000256" key="1">
    <source>
        <dbReference type="SAM" id="Coils"/>
    </source>
</evidence>
<proteinExistence type="predicted"/>
<feature type="region of interest" description="Disordered" evidence="2">
    <location>
        <begin position="554"/>
        <end position="597"/>
    </location>
</feature>
<gene>
    <name evidence="4" type="ORF">PARMNEM_LOCUS1293</name>
</gene>
<feature type="region of interest" description="Disordered" evidence="2">
    <location>
        <begin position="254"/>
        <end position="289"/>
    </location>
</feature>
<dbReference type="Gene3D" id="3.40.50.1010">
    <property type="entry name" value="5'-nuclease"/>
    <property type="match status" value="1"/>
</dbReference>
<protein>
    <recommendedName>
        <fullName evidence="3">PIN domain-containing protein</fullName>
    </recommendedName>
</protein>
<keyword evidence="1" id="KW-0175">Coiled coil</keyword>
<evidence type="ECO:0000256" key="2">
    <source>
        <dbReference type="SAM" id="MobiDB-lite"/>
    </source>
</evidence>
<reference evidence="4 5" key="1">
    <citation type="submission" date="2023-11" db="EMBL/GenBank/DDBJ databases">
        <authorList>
            <person name="Hedman E."/>
            <person name="Englund M."/>
            <person name="Stromberg M."/>
            <person name="Nyberg Akerstrom W."/>
            <person name="Nylinder S."/>
            <person name="Jareborg N."/>
            <person name="Kallberg Y."/>
            <person name="Kronander E."/>
        </authorList>
    </citation>
    <scope>NUCLEOTIDE SEQUENCE [LARGE SCALE GENOMIC DNA]</scope>
</reference>
<dbReference type="EMBL" id="CAVLGL010000002">
    <property type="protein sequence ID" value="CAK1579329.1"/>
    <property type="molecule type" value="Genomic_DNA"/>
</dbReference>
<keyword evidence="5" id="KW-1185">Reference proteome</keyword>
<dbReference type="InterPro" id="IPR002716">
    <property type="entry name" value="PIN_dom"/>
</dbReference>
<sequence>MRKNCFNESVTSVGNSWVVCRSKSHPGRIYYFNTLTGEAAWNLSEAEIEKAKNTTKIIENTGVRIEGYPEPSDPPHDQSNVIHSFNKCANNMPNAAKQNIYNNPISSNQSKQQHLIPPFTGVQCSCNHSNPMNNVGLGIPIASGLNPNIWNIPVAQQLLLANTIPPLLSQAPSTIINMPNKVGGNEIRYVQSTSVPLNKRFKNQTITDNSYKSSKTGIRKFNARTFNKTGTRNFLHYNTPNFKNDLRQLLSTKRRRNSSSNNTSLLHGVPQNSDTETCEKEKSDDLQEDADDISSQIKFNVSGLKNIAKHNIDEDLWYIVTDTNVLLNHHRFIKILLDSDKECRLKVPEHVITEIRNASRSSSIREMNHARRAMSFLSQNIRAGLASIAKDPLMANNTGKSYILDCCLKLIDENNHIVLLCNDKELQNHEKAIRIPMFTVNEIKAFLNTSVEDNTRPSATLLSNEPLIKITIPNNQTYTKNENVTKSQEIELTPIEITETNPEKRKTEAISVGVYTDNLTEVRTMVNVGVQTDIFFDQSSQTANTQSCNQTISVTNSANSDDRQDKLDNDGPSNGKEIKLNHTTSNQSSKNADDITEKTNFKWRRKRRRSLLDSLKVPREQEMNISHESYSTVFNKRLKQGENSELEKQSPGHVSSNSESQVSVSNHHSFVDNVVIEETSTSGIISNTNSNNDSENELAKNSQEDISISCLNKETGNCRNVMFEITNQAMEENLKTRYDEWVSRFIQIMEEVLTQILQKDLLCFPNSLSPPWTLFEATQCIKMKFHMDCDIVDAATKLSEVLMKISDKKGTININMNPNKYMEMYSFGVYLIDTLQAANSNSEDLQTAAESLAKLLSDIQNPNADTSHNDSFADISREDEVVSDKSYVDNTEPEIDEHSPAALRGDLYSSDKRSCTKSLDSPLKYNLRSLWKRTIKGNKYESEVRFITTDPETTFFSSLNLQKRNEANENEVSPVNEPHTPSCDPPIRSTGLIFDNKNESNDKNITNEEKSKIQMEVSEPKIIRNFTKCLEFEEKLKNKEKETFGLDELHNITEPCLDYEYMEDDDLSQDEYDIYDEIENDNGTECLAENGHNIPLNVNGKHKFKPIIRRSLREIRETFLVIYAFCEESQKRLTSEPEKNHIEILIKAKQTHSHINKLCSALNSIYKRDAETSDNNIASILKSEIEGIELEETDLKEYRALMAKCEKQANILRETVETIMYHVQR</sequence>